<dbReference type="EMBL" id="JACEIK010002234">
    <property type="protein sequence ID" value="MCD9559869.1"/>
    <property type="molecule type" value="Genomic_DNA"/>
</dbReference>
<accession>A0ABS8ULU6</accession>
<proteinExistence type="predicted"/>
<gene>
    <name evidence="2" type="ORF">HAX54_018195</name>
</gene>
<keyword evidence="1" id="KW-1133">Transmembrane helix</keyword>
<protein>
    <submittedName>
        <fullName evidence="2">Uncharacterized protein</fullName>
    </submittedName>
</protein>
<dbReference type="Proteomes" id="UP000823775">
    <property type="component" value="Unassembled WGS sequence"/>
</dbReference>
<reference evidence="2 3" key="1">
    <citation type="journal article" date="2021" name="BMC Genomics">
        <title>Datura genome reveals duplications of psychoactive alkaloid biosynthetic genes and high mutation rate following tissue culture.</title>
        <authorList>
            <person name="Rajewski A."/>
            <person name="Carter-House D."/>
            <person name="Stajich J."/>
            <person name="Litt A."/>
        </authorList>
    </citation>
    <scope>NUCLEOTIDE SEQUENCE [LARGE SCALE GENOMIC DNA]</scope>
    <source>
        <strain evidence="2">AR-01</strain>
    </source>
</reference>
<keyword evidence="3" id="KW-1185">Reference proteome</keyword>
<keyword evidence="1" id="KW-0812">Transmembrane</keyword>
<organism evidence="2 3">
    <name type="scientific">Datura stramonium</name>
    <name type="common">Jimsonweed</name>
    <name type="synonym">Common thornapple</name>
    <dbReference type="NCBI Taxonomy" id="4076"/>
    <lineage>
        <taxon>Eukaryota</taxon>
        <taxon>Viridiplantae</taxon>
        <taxon>Streptophyta</taxon>
        <taxon>Embryophyta</taxon>
        <taxon>Tracheophyta</taxon>
        <taxon>Spermatophyta</taxon>
        <taxon>Magnoliopsida</taxon>
        <taxon>eudicotyledons</taxon>
        <taxon>Gunneridae</taxon>
        <taxon>Pentapetalae</taxon>
        <taxon>asterids</taxon>
        <taxon>lamiids</taxon>
        <taxon>Solanales</taxon>
        <taxon>Solanaceae</taxon>
        <taxon>Solanoideae</taxon>
        <taxon>Datureae</taxon>
        <taxon>Datura</taxon>
    </lineage>
</organism>
<evidence type="ECO:0000256" key="1">
    <source>
        <dbReference type="SAM" id="Phobius"/>
    </source>
</evidence>
<evidence type="ECO:0000313" key="3">
    <source>
        <dbReference type="Proteomes" id="UP000823775"/>
    </source>
</evidence>
<keyword evidence="1" id="KW-0472">Membrane</keyword>
<feature type="transmembrane region" description="Helical" evidence="1">
    <location>
        <begin position="104"/>
        <end position="126"/>
    </location>
</feature>
<comment type="caution">
    <text evidence="2">The sequence shown here is derived from an EMBL/GenBank/DDBJ whole genome shotgun (WGS) entry which is preliminary data.</text>
</comment>
<evidence type="ECO:0000313" key="2">
    <source>
        <dbReference type="EMBL" id="MCD9559869.1"/>
    </source>
</evidence>
<sequence>MATWRRSEKLKALKLTNNGDVERDDLCFFERFWVKKNESKRMNMGVHMDGRGGIRLGSGKVEVTGQYLCFSSESQLTLKFQKLFQRHWFAPAPYRRFAGRHLRFADGLLVLSSLYLDAGFYLFVVVTCA</sequence>
<name>A0ABS8ULU6_DATST</name>